<dbReference type="SUPFAM" id="SSF82171">
    <property type="entry name" value="DPP6 N-terminal domain-like"/>
    <property type="match status" value="1"/>
</dbReference>
<evidence type="ECO:0000256" key="5">
    <source>
        <dbReference type="PROSITE-ProRule" id="PRU00473"/>
    </source>
</evidence>
<dbReference type="InterPro" id="IPR050330">
    <property type="entry name" value="Bact_OuterMem_StrucFunc"/>
</dbReference>
<evidence type="ECO:0000256" key="2">
    <source>
        <dbReference type="ARBA" id="ARBA00023136"/>
    </source>
</evidence>
<keyword evidence="9" id="KW-1185">Reference proteome</keyword>
<evidence type="ECO:0000256" key="6">
    <source>
        <dbReference type="SAM" id="SignalP"/>
    </source>
</evidence>
<feature type="chain" id="PRO_5024442268" evidence="6">
    <location>
        <begin position="23"/>
        <end position="650"/>
    </location>
</feature>
<dbReference type="InterPro" id="IPR006664">
    <property type="entry name" value="OMP_bac"/>
</dbReference>
<dbReference type="SMART" id="SM00028">
    <property type="entry name" value="TPR"/>
    <property type="match status" value="1"/>
</dbReference>
<dbReference type="PRINTS" id="PR01021">
    <property type="entry name" value="OMPADOMAIN"/>
</dbReference>
<dbReference type="InterPro" id="IPR011659">
    <property type="entry name" value="WD40"/>
</dbReference>
<dbReference type="PANTHER" id="PTHR30329:SF21">
    <property type="entry name" value="LIPOPROTEIN YIAD-RELATED"/>
    <property type="match status" value="1"/>
</dbReference>
<comment type="subcellular location">
    <subcellularLocation>
        <location evidence="1">Cell outer membrane</location>
    </subcellularLocation>
</comment>
<dbReference type="Proteomes" id="UP000324376">
    <property type="component" value="Unassembled WGS sequence"/>
</dbReference>
<feature type="repeat" description="TPR" evidence="4">
    <location>
        <begin position="57"/>
        <end position="90"/>
    </location>
</feature>
<evidence type="ECO:0000313" key="9">
    <source>
        <dbReference type="Proteomes" id="UP000324376"/>
    </source>
</evidence>
<dbReference type="Gene3D" id="2.60.40.1120">
    <property type="entry name" value="Carboxypeptidase-like, regulatory domain"/>
    <property type="match status" value="1"/>
</dbReference>
<protein>
    <submittedName>
        <fullName evidence="8">Outer membrane protein OmpA-like peptidoglycan-associated protein</fullName>
    </submittedName>
</protein>
<dbReference type="PANTHER" id="PTHR30329">
    <property type="entry name" value="STATOR ELEMENT OF FLAGELLAR MOTOR COMPLEX"/>
    <property type="match status" value="1"/>
</dbReference>
<dbReference type="SUPFAM" id="SSF103088">
    <property type="entry name" value="OmpA-like"/>
    <property type="match status" value="1"/>
</dbReference>
<keyword evidence="4" id="KW-0802">TPR repeat</keyword>
<reference evidence="8 9" key="1">
    <citation type="submission" date="2019-07" db="EMBL/GenBank/DDBJ databases">
        <title>Genomic Encyclopedia of Archaeal and Bacterial Type Strains, Phase II (KMG-II): from individual species to whole genera.</title>
        <authorList>
            <person name="Goeker M."/>
        </authorList>
    </citation>
    <scope>NUCLEOTIDE SEQUENCE [LARGE SCALE GENOMIC DNA]</scope>
    <source>
        <strain evidence="8 9">DSM 17527</strain>
    </source>
</reference>
<proteinExistence type="predicted"/>
<sequence>MFRILQITILLAAILISSAAQSQERDLRRAKKQYEKYEYIDAQKTYLQVVEKGYKSADLYKNLGNSYYFNSQFEEALQWYEALITTYPDDVEAEYYFRYAQTLKTAARYDESNQNMEKFSTLNADDQRAQLFSETPDYLKRIEFQSGRYDIKNVAINSPFSDFGAAFKDDTFVFSSSRDTSMIKKSIHQWNNESFLDLHKASYDKETGTLSKVSKFSGSLNTKFHESTAVFTKDGNTIYFTRNNYNNNTYGEDKEGTNRLKIYRAYKTAQGWSTPESLPFNDETYSVAHPSLNEDENLLYFSSDMPGGQGLSDLYVVSINEDGSFGTPENLGTPINTEGKETFPFISSENDLYFSSNGHLGLGGLDVFVISLNQEEGKKQEVVNIGKPVNSVRDDFCFNVNETNKAGFFSSNRLGGKGNDDIYSFIQLEDLKDFCETTLTGVITDKDTGELLPGAQVSILNTNNEVVYSVSVGEDATYSYIADCEQEFFVRAEMDAYVTTEELIRTPNETQNQQVSIALEQKVKSADIGDDLAKVLSLNPIYFDFDKAVIRSDAEVELARVIEVMNEYPQMQIEVRSHTDSRGYDRYNMKLSERRAKATIQYMIDKGIGADRLSSKGFGEENPVNDCKDNTKCTGKEHALNRRSEFIIMN</sequence>
<dbReference type="PROSITE" id="PS51123">
    <property type="entry name" value="OMPA_2"/>
    <property type="match status" value="1"/>
</dbReference>
<dbReference type="SUPFAM" id="SSF49464">
    <property type="entry name" value="Carboxypeptidase regulatory domain-like"/>
    <property type="match status" value="1"/>
</dbReference>
<dbReference type="GO" id="GO:0009279">
    <property type="term" value="C:cell outer membrane"/>
    <property type="evidence" value="ECO:0007669"/>
    <property type="project" value="UniProtKB-SubCell"/>
</dbReference>
<evidence type="ECO:0000256" key="4">
    <source>
        <dbReference type="PROSITE-ProRule" id="PRU00339"/>
    </source>
</evidence>
<evidence type="ECO:0000256" key="3">
    <source>
        <dbReference type="ARBA" id="ARBA00023237"/>
    </source>
</evidence>
<accession>A0A5S5BTQ5</accession>
<dbReference type="AlphaFoldDB" id="A0A5S5BTQ5"/>
<dbReference type="Gene3D" id="3.30.1330.60">
    <property type="entry name" value="OmpA-like domain"/>
    <property type="match status" value="1"/>
</dbReference>
<dbReference type="Pfam" id="PF07676">
    <property type="entry name" value="PD40"/>
    <property type="match status" value="2"/>
</dbReference>
<comment type="caution">
    <text evidence="8">The sequence shown here is derived from an EMBL/GenBank/DDBJ whole genome shotgun (WGS) entry which is preliminary data.</text>
</comment>
<feature type="signal peptide" evidence="6">
    <location>
        <begin position="1"/>
        <end position="22"/>
    </location>
</feature>
<dbReference type="InterPro" id="IPR011990">
    <property type="entry name" value="TPR-like_helical_dom_sf"/>
</dbReference>
<dbReference type="InterPro" id="IPR036737">
    <property type="entry name" value="OmpA-like_sf"/>
</dbReference>
<name>A0A5S5BTQ5_9FLAO</name>
<dbReference type="InterPro" id="IPR006665">
    <property type="entry name" value="OmpA-like"/>
</dbReference>
<dbReference type="Gene3D" id="1.25.40.10">
    <property type="entry name" value="Tetratricopeptide repeat domain"/>
    <property type="match status" value="1"/>
</dbReference>
<evidence type="ECO:0000256" key="1">
    <source>
        <dbReference type="ARBA" id="ARBA00004442"/>
    </source>
</evidence>
<organism evidence="8 9">
    <name type="scientific">Aquimarina intermedia</name>
    <dbReference type="NCBI Taxonomy" id="350814"/>
    <lineage>
        <taxon>Bacteria</taxon>
        <taxon>Pseudomonadati</taxon>
        <taxon>Bacteroidota</taxon>
        <taxon>Flavobacteriia</taxon>
        <taxon>Flavobacteriales</taxon>
        <taxon>Flavobacteriaceae</taxon>
        <taxon>Aquimarina</taxon>
    </lineage>
</organism>
<dbReference type="PROSITE" id="PS50005">
    <property type="entry name" value="TPR"/>
    <property type="match status" value="1"/>
</dbReference>
<keyword evidence="3" id="KW-0998">Cell outer membrane</keyword>
<feature type="domain" description="OmpA-like" evidence="7">
    <location>
        <begin position="530"/>
        <end position="650"/>
    </location>
</feature>
<evidence type="ECO:0000313" key="8">
    <source>
        <dbReference type="EMBL" id="TYP70397.1"/>
    </source>
</evidence>
<dbReference type="SUPFAM" id="SSF48452">
    <property type="entry name" value="TPR-like"/>
    <property type="match status" value="1"/>
</dbReference>
<dbReference type="OrthoDB" id="9809364at2"/>
<dbReference type="InterPro" id="IPR019734">
    <property type="entry name" value="TPR_rpt"/>
</dbReference>
<dbReference type="InterPro" id="IPR008969">
    <property type="entry name" value="CarboxyPept-like_regulatory"/>
</dbReference>
<dbReference type="Pfam" id="PF00691">
    <property type="entry name" value="OmpA"/>
    <property type="match status" value="1"/>
</dbReference>
<keyword evidence="6" id="KW-0732">Signal</keyword>
<dbReference type="EMBL" id="VNHU01000013">
    <property type="protein sequence ID" value="TYP70397.1"/>
    <property type="molecule type" value="Genomic_DNA"/>
</dbReference>
<gene>
    <name evidence="8" type="ORF">BD809_11362</name>
</gene>
<dbReference type="CDD" id="cd07185">
    <property type="entry name" value="OmpA_C-like"/>
    <property type="match status" value="1"/>
</dbReference>
<keyword evidence="2 5" id="KW-0472">Membrane</keyword>
<dbReference type="RefSeq" id="WP_148783768.1">
    <property type="nucleotide sequence ID" value="NZ_VNHU01000013.1"/>
</dbReference>
<evidence type="ECO:0000259" key="7">
    <source>
        <dbReference type="PROSITE" id="PS51123"/>
    </source>
</evidence>